<feature type="transmembrane region" description="Helical" evidence="1">
    <location>
        <begin position="62"/>
        <end position="82"/>
    </location>
</feature>
<evidence type="ECO:0000313" key="2">
    <source>
        <dbReference type="EMBL" id="MDG3585679.1"/>
    </source>
</evidence>
<keyword evidence="1" id="KW-1133">Transmembrane helix</keyword>
<protein>
    <submittedName>
        <fullName evidence="2">DUF1772 domain-containing protein</fullName>
    </submittedName>
</protein>
<keyword evidence="1" id="KW-0472">Membrane</keyword>
<sequence>MKTKKFVNVKVTVLYLSIIFASGLFMVTIYNTIVDSKSWGGDLPTSIQTARDYYKIVDPRNFFQIIAPINQLLISLTIVLFWKDSIRLRYYFVISFLFYAIIFALTIFYFVPRDLILFTSKPIEQHMDQIKKVLVEWQNMNWLRSFLGLTGILFSFKGLDSYYKIRQFNINI</sequence>
<proteinExistence type="predicted"/>
<comment type="caution">
    <text evidence="2">The sequence shown here is derived from an EMBL/GenBank/DDBJ whole genome shotgun (WGS) entry which is preliminary data.</text>
</comment>
<name>A0ABT6FQY0_9FLAO</name>
<keyword evidence="3" id="KW-1185">Reference proteome</keyword>
<dbReference type="Proteomes" id="UP001153642">
    <property type="component" value="Unassembled WGS sequence"/>
</dbReference>
<evidence type="ECO:0000313" key="3">
    <source>
        <dbReference type="Proteomes" id="UP001153642"/>
    </source>
</evidence>
<organism evidence="2 3">
    <name type="scientific">Galbibacter pacificus</name>
    <dbReference type="NCBI Taxonomy" id="2996052"/>
    <lineage>
        <taxon>Bacteria</taxon>
        <taxon>Pseudomonadati</taxon>
        <taxon>Bacteroidota</taxon>
        <taxon>Flavobacteriia</taxon>
        <taxon>Flavobacteriales</taxon>
        <taxon>Flavobacteriaceae</taxon>
        <taxon>Galbibacter</taxon>
    </lineage>
</organism>
<reference evidence="2" key="1">
    <citation type="submission" date="2022-11" db="EMBL/GenBank/DDBJ databases">
        <title>High-quality draft genome sequence of Galbibacter sp. strain CMA-7.</title>
        <authorList>
            <person name="Wei L."/>
            <person name="Dong C."/>
            <person name="Shao Z."/>
        </authorList>
    </citation>
    <scope>NUCLEOTIDE SEQUENCE</scope>
    <source>
        <strain evidence="2">CMA-7</strain>
    </source>
</reference>
<keyword evidence="1" id="KW-0812">Transmembrane</keyword>
<evidence type="ECO:0000256" key="1">
    <source>
        <dbReference type="SAM" id="Phobius"/>
    </source>
</evidence>
<dbReference type="EMBL" id="JAPMUA010000002">
    <property type="protein sequence ID" value="MDG3585679.1"/>
    <property type="molecule type" value="Genomic_DNA"/>
</dbReference>
<dbReference type="RefSeq" id="WP_277899062.1">
    <property type="nucleotide sequence ID" value="NZ_JAPMUA010000002.1"/>
</dbReference>
<accession>A0ABT6FQY0</accession>
<feature type="transmembrane region" description="Helical" evidence="1">
    <location>
        <begin position="12"/>
        <end position="33"/>
    </location>
</feature>
<gene>
    <name evidence="2" type="ORF">OSR52_07335</name>
</gene>
<feature type="transmembrane region" description="Helical" evidence="1">
    <location>
        <begin position="142"/>
        <end position="159"/>
    </location>
</feature>
<feature type="transmembrane region" description="Helical" evidence="1">
    <location>
        <begin position="89"/>
        <end position="111"/>
    </location>
</feature>